<accession>A0A382PZJ4</accession>
<name>A0A382PZJ4_9ZZZZ</name>
<sequence length="103" mass="11748">MSGSSQTAEKVRETIYRANLFLDEKSWGEWLNLCDDEFYYAIKAFSPEINAEMIYLDGTRQEILSMVEMLPKHNSDHSPLARHTVVCTVDVDENERTATAVSS</sequence>
<feature type="non-terminal residue" evidence="1">
    <location>
        <position position="103"/>
    </location>
</feature>
<evidence type="ECO:0000313" key="1">
    <source>
        <dbReference type="EMBL" id="SVC78606.1"/>
    </source>
</evidence>
<dbReference type="EMBL" id="UINC01110834">
    <property type="protein sequence ID" value="SVC78606.1"/>
    <property type="molecule type" value="Genomic_DNA"/>
</dbReference>
<protein>
    <recommendedName>
        <fullName evidence="2">SnoaL-like domain-containing protein</fullName>
    </recommendedName>
</protein>
<evidence type="ECO:0008006" key="2">
    <source>
        <dbReference type="Google" id="ProtNLM"/>
    </source>
</evidence>
<gene>
    <name evidence="1" type="ORF">METZ01_LOCUS331460</name>
</gene>
<dbReference type="AlphaFoldDB" id="A0A382PZJ4"/>
<dbReference type="InterPro" id="IPR032710">
    <property type="entry name" value="NTF2-like_dom_sf"/>
</dbReference>
<dbReference type="Gene3D" id="3.10.450.50">
    <property type="match status" value="1"/>
</dbReference>
<organism evidence="1">
    <name type="scientific">marine metagenome</name>
    <dbReference type="NCBI Taxonomy" id="408172"/>
    <lineage>
        <taxon>unclassified sequences</taxon>
        <taxon>metagenomes</taxon>
        <taxon>ecological metagenomes</taxon>
    </lineage>
</organism>
<reference evidence="1" key="1">
    <citation type="submission" date="2018-05" db="EMBL/GenBank/DDBJ databases">
        <authorList>
            <person name="Lanie J.A."/>
            <person name="Ng W.-L."/>
            <person name="Kazmierczak K.M."/>
            <person name="Andrzejewski T.M."/>
            <person name="Davidsen T.M."/>
            <person name="Wayne K.J."/>
            <person name="Tettelin H."/>
            <person name="Glass J.I."/>
            <person name="Rusch D."/>
            <person name="Podicherti R."/>
            <person name="Tsui H.-C.T."/>
            <person name="Winkler M.E."/>
        </authorList>
    </citation>
    <scope>NUCLEOTIDE SEQUENCE</scope>
</reference>
<proteinExistence type="predicted"/>
<dbReference type="SUPFAM" id="SSF54427">
    <property type="entry name" value="NTF2-like"/>
    <property type="match status" value="1"/>
</dbReference>